<comment type="caution">
    <text evidence="4">The sequence shown here is derived from an EMBL/GenBank/DDBJ whole genome shotgun (WGS) entry which is preliminary data.</text>
</comment>
<organism evidence="4 5">
    <name type="scientific">Coptis chinensis</name>
    <dbReference type="NCBI Taxonomy" id="261450"/>
    <lineage>
        <taxon>Eukaryota</taxon>
        <taxon>Viridiplantae</taxon>
        <taxon>Streptophyta</taxon>
        <taxon>Embryophyta</taxon>
        <taxon>Tracheophyta</taxon>
        <taxon>Spermatophyta</taxon>
        <taxon>Magnoliopsida</taxon>
        <taxon>Ranunculales</taxon>
        <taxon>Ranunculaceae</taxon>
        <taxon>Coptidoideae</taxon>
        <taxon>Coptis</taxon>
    </lineage>
</organism>
<keyword evidence="5" id="KW-1185">Reference proteome</keyword>
<dbReference type="PANTHER" id="PTHR47926:SF347">
    <property type="entry name" value="PENTATRICOPEPTIDE REPEAT-CONTAINING PROTEIN"/>
    <property type="match status" value="1"/>
</dbReference>
<dbReference type="PROSITE" id="PS51375">
    <property type="entry name" value="PPR"/>
    <property type="match status" value="1"/>
</dbReference>
<dbReference type="NCBIfam" id="TIGR00756">
    <property type="entry name" value="PPR"/>
    <property type="match status" value="1"/>
</dbReference>
<protein>
    <recommendedName>
        <fullName evidence="3">DYW domain-containing protein</fullName>
    </recommendedName>
</protein>
<sequence length="471" mass="52515">MKNSGVEFDEFTIVAMLSACSLLSDYKAGKQIHLLICKNFKSGDCNVFLKSALLDMYAKCGLMEMVRRVFGSLGSKKSTTAWSSMVLGYARRGEIEIACRYFDQILEKDLVSWTIMINGYAQMGRHTEALELFVQMEDMGLKPDETILVAALSACARLGALVKVKPSILEKSKTVSVYNALIYGLAQHGLGEDVLRAFKDRESADLTLDEITFIGVLCACSHGGLVEEGKRIFDSMLDVHRIRPQVGHYCCMVDLLGRSGHVKEAYDFIMEIPFNPNSVIWRSLLGSCKIHGNIEVGVIAAEILLKVDPDHGARYVVLSNMLTDANRWKDAGGVGVKPRGWSCIEANGTLHRFQASDKSHPQTKEIDIMLEDIAARLKSAGYVRDTTHVSFDIEEEEKGTVVTYHSEKLALAFALINLDPEATIPIVKNLCGDCHSVFKLCSKIYRRDSVVRDLIRFHHFKSGVCSCKYFW</sequence>
<evidence type="ECO:0000256" key="1">
    <source>
        <dbReference type="ARBA" id="ARBA00022737"/>
    </source>
</evidence>
<dbReference type="EMBL" id="JADFTS010000008">
    <property type="protein sequence ID" value="KAF9593549.1"/>
    <property type="molecule type" value="Genomic_DNA"/>
</dbReference>
<evidence type="ECO:0000313" key="4">
    <source>
        <dbReference type="EMBL" id="KAF9593549.1"/>
    </source>
</evidence>
<evidence type="ECO:0000313" key="5">
    <source>
        <dbReference type="Proteomes" id="UP000631114"/>
    </source>
</evidence>
<dbReference type="Gene3D" id="1.25.40.10">
    <property type="entry name" value="Tetratricopeptide repeat domain"/>
    <property type="match status" value="3"/>
</dbReference>
<dbReference type="Proteomes" id="UP000631114">
    <property type="component" value="Unassembled WGS sequence"/>
</dbReference>
<feature type="domain" description="DYW" evidence="3">
    <location>
        <begin position="381"/>
        <end position="471"/>
    </location>
</feature>
<dbReference type="GO" id="GO:0003723">
    <property type="term" value="F:RNA binding"/>
    <property type="evidence" value="ECO:0007669"/>
    <property type="project" value="InterPro"/>
</dbReference>
<dbReference type="InterPro" id="IPR002885">
    <property type="entry name" value="PPR_rpt"/>
</dbReference>
<dbReference type="AlphaFoldDB" id="A0A835H615"/>
<accession>A0A835H615</accession>
<dbReference type="InterPro" id="IPR011990">
    <property type="entry name" value="TPR-like_helical_dom_sf"/>
</dbReference>
<dbReference type="Pfam" id="PF14432">
    <property type="entry name" value="DYW_deaminase"/>
    <property type="match status" value="1"/>
</dbReference>
<dbReference type="GO" id="GO:0008270">
    <property type="term" value="F:zinc ion binding"/>
    <property type="evidence" value="ECO:0007669"/>
    <property type="project" value="InterPro"/>
</dbReference>
<proteinExistence type="predicted"/>
<dbReference type="SUPFAM" id="SSF48452">
    <property type="entry name" value="TPR-like"/>
    <property type="match status" value="1"/>
</dbReference>
<dbReference type="FunFam" id="1.25.40.10:FF:000277">
    <property type="entry name" value="Pentatricopeptide repeat-containing protein, mitochondrial"/>
    <property type="match status" value="1"/>
</dbReference>
<dbReference type="InterPro" id="IPR046960">
    <property type="entry name" value="PPR_At4g14850-like_plant"/>
</dbReference>
<feature type="repeat" description="PPR" evidence="2">
    <location>
        <begin position="109"/>
        <end position="143"/>
    </location>
</feature>
<dbReference type="OrthoDB" id="185373at2759"/>
<dbReference type="Pfam" id="PF13041">
    <property type="entry name" value="PPR_2"/>
    <property type="match status" value="1"/>
</dbReference>
<gene>
    <name evidence="4" type="ORF">IFM89_024167</name>
</gene>
<reference evidence="4 5" key="1">
    <citation type="submission" date="2020-10" db="EMBL/GenBank/DDBJ databases">
        <title>The Coptis chinensis genome and diversification of protoberbering-type alkaloids.</title>
        <authorList>
            <person name="Wang B."/>
            <person name="Shu S."/>
            <person name="Song C."/>
            <person name="Liu Y."/>
        </authorList>
    </citation>
    <scope>NUCLEOTIDE SEQUENCE [LARGE SCALE GENOMIC DNA]</scope>
    <source>
        <strain evidence="4">HL-2020</strain>
        <tissue evidence="4">Leaf</tissue>
    </source>
</reference>
<dbReference type="InterPro" id="IPR032867">
    <property type="entry name" value="DYW_dom"/>
</dbReference>
<dbReference type="PANTHER" id="PTHR47926">
    <property type="entry name" value="PENTATRICOPEPTIDE REPEAT-CONTAINING PROTEIN"/>
    <property type="match status" value="1"/>
</dbReference>
<dbReference type="GO" id="GO:0005737">
    <property type="term" value="C:cytoplasm"/>
    <property type="evidence" value="ECO:0007669"/>
    <property type="project" value="UniProtKB-ARBA"/>
</dbReference>
<dbReference type="GO" id="GO:0016556">
    <property type="term" value="P:mRNA modification"/>
    <property type="evidence" value="ECO:0007669"/>
    <property type="project" value="UniProtKB-ARBA"/>
</dbReference>
<evidence type="ECO:0000259" key="3">
    <source>
        <dbReference type="Pfam" id="PF14432"/>
    </source>
</evidence>
<name>A0A835H615_9MAGN</name>
<evidence type="ECO:0000256" key="2">
    <source>
        <dbReference type="PROSITE-ProRule" id="PRU00708"/>
    </source>
</evidence>
<dbReference type="Pfam" id="PF01535">
    <property type="entry name" value="PPR"/>
    <property type="match status" value="4"/>
</dbReference>
<keyword evidence="1" id="KW-0677">Repeat</keyword>